<dbReference type="GO" id="GO:0006281">
    <property type="term" value="P:DNA repair"/>
    <property type="evidence" value="ECO:0007669"/>
    <property type="project" value="UniProtKB-UniRule"/>
</dbReference>
<dbReference type="GO" id="GO:0042276">
    <property type="term" value="P:error-prone translesion synthesis"/>
    <property type="evidence" value="ECO:0007669"/>
    <property type="project" value="TreeGrafter"/>
</dbReference>
<keyword evidence="2 5" id="KW-0808">Transferase</keyword>
<keyword evidence="2" id="KW-0460">Magnesium</keyword>
<comment type="subcellular location">
    <subcellularLocation>
        <location evidence="2">Cytoplasm</location>
    </subcellularLocation>
</comment>
<dbReference type="InterPro" id="IPR024728">
    <property type="entry name" value="PolY_HhH_motif"/>
</dbReference>
<dbReference type="Pfam" id="PF11798">
    <property type="entry name" value="IMS_HHH"/>
    <property type="match status" value="1"/>
</dbReference>
<dbReference type="Gene3D" id="3.30.1490.100">
    <property type="entry name" value="DNA polymerase, Y-family, little finger domain"/>
    <property type="match status" value="1"/>
</dbReference>
<evidence type="ECO:0000259" key="4">
    <source>
        <dbReference type="PROSITE" id="PS50173"/>
    </source>
</evidence>
<keyword evidence="2" id="KW-0235">DNA replication</keyword>
<dbReference type="GO" id="GO:0000287">
    <property type="term" value="F:magnesium ion binding"/>
    <property type="evidence" value="ECO:0007669"/>
    <property type="project" value="UniProtKB-UniRule"/>
</dbReference>
<dbReference type="AlphaFoldDB" id="A0AAE3FRJ3"/>
<dbReference type="Gene3D" id="1.10.150.20">
    <property type="entry name" value="5' to 3' exonuclease, C-terminal subdomain"/>
    <property type="match status" value="1"/>
</dbReference>
<dbReference type="RefSeq" id="WP_250595599.1">
    <property type="nucleotide sequence ID" value="NZ_JAKRVY010000002.1"/>
</dbReference>
<dbReference type="SUPFAM" id="SSF56672">
    <property type="entry name" value="DNA/RNA polymerases"/>
    <property type="match status" value="1"/>
</dbReference>
<comment type="subunit">
    <text evidence="2">Monomer.</text>
</comment>
<feature type="region of interest" description="Disordered" evidence="3">
    <location>
        <begin position="256"/>
        <end position="280"/>
    </location>
</feature>
<comment type="cofactor">
    <cofactor evidence="2">
        <name>Mg(2+)</name>
        <dbReference type="ChEBI" id="CHEBI:18420"/>
    </cofactor>
    <text evidence="2">Binds 2 magnesium ions per subunit.</text>
</comment>
<keyword evidence="2 5" id="KW-0548">Nucleotidyltransferase</keyword>
<proteinExistence type="inferred from homology"/>
<dbReference type="PANTHER" id="PTHR11076">
    <property type="entry name" value="DNA REPAIR POLYMERASE UMUC / TRANSFERASE FAMILY MEMBER"/>
    <property type="match status" value="1"/>
</dbReference>
<keyword evidence="2" id="KW-0238">DNA-binding</keyword>
<dbReference type="Gene3D" id="3.40.1170.60">
    <property type="match status" value="1"/>
</dbReference>
<keyword evidence="2" id="KW-0239">DNA-directed DNA polymerase</keyword>
<dbReference type="InterPro" id="IPR001126">
    <property type="entry name" value="UmuC"/>
</dbReference>
<dbReference type="PANTHER" id="PTHR11076:SF33">
    <property type="entry name" value="DNA POLYMERASE KAPPA"/>
    <property type="match status" value="1"/>
</dbReference>
<dbReference type="Pfam" id="PF00817">
    <property type="entry name" value="IMS"/>
    <property type="match status" value="1"/>
</dbReference>
<keyword evidence="2" id="KW-0963">Cytoplasm</keyword>
<keyword evidence="2" id="KW-0479">Metal-binding</keyword>
<keyword evidence="2" id="KW-0227">DNA damage</keyword>
<dbReference type="GO" id="GO:0003887">
    <property type="term" value="F:DNA-directed DNA polymerase activity"/>
    <property type="evidence" value="ECO:0007669"/>
    <property type="project" value="UniProtKB-UniRule"/>
</dbReference>
<dbReference type="GO" id="GO:0005737">
    <property type="term" value="C:cytoplasm"/>
    <property type="evidence" value="ECO:0007669"/>
    <property type="project" value="UniProtKB-SubCell"/>
</dbReference>
<evidence type="ECO:0000313" key="5">
    <source>
        <dbReference type="EMBL" id="MCL9813304.1"/>
    </source>
</evidence>
<dbReference type="PROSITE" id="PS50173">
    <property type="entry name" value="UMUC"/>
    <property type="match status" value="1"/>
</dbReference>
<dbReference type="InterPro" id="IPR022880">
    <property type="entry name" value="DNApol_IV"/>
</dbReference>
<dbReference type="NCBIfam" id="NF002677">
    <property type="entry name" value="PRK02406.1"/>
    <property type="match status" value="1"/>
</dbReference>
<comment type="function">
    <text evidence="2">Poorly processive, error-prone DNA polymerase involved in untargeted mutagenesis. Copies undamaged DNA at stalled replication forks, which arise in vivo from mismatched or misaligned primer ends. These misaligned primers can be extended by PolIV. Exhibits no 3'-5' exonuclease (proofreading) activity. May be involved in translesional synthesis.</text>
</comment>
<dbReference type="InterPro" id="IPR036775">
    <property type="entry name" value="DNA_pol_Y-fam_lit_finger_sf"/>
</dbReference>
<keyword evidence="2" id="KW-0234">DNA repair</keyword>
<keyword evidence="6" id="KW-1185">Reference proteome</keyword>
<comment type="caution">
    <text evidence="5">The sequence shown here is derived from an EMBL/GenBank/DDBJ whole genome shotgun (WGS) entry which is preliminary data.</text>
</comment>
<dbReference type="InterPro" id="IPR050116">
    <property type="entry name" value="DNA_polymerase-Y"/>
</dbReference>
<dbReference type="EMBL" id="JAKRVY010000002">
    <property type="protein sequence ID" value="MCL9813304.1"/>
    <property type="molecule type" value="Genomic_DNA"/>
</dbReference>
<accession>A0AAE3FRJ3</accession>
<reference evidence="5 6" key="1">
    <citation type="journal article" date="2022" name="Syst. Appl. Microbiol.">
        <title>Natronocalculus amylovorans gen. nov., sp. nov., and Natranaeroarchaeum aerophilus sp. nov., dominant culturable amylolytic natronoarchaea from hypersaline soda lakes in southwestern Siberia.</title>
        <authorList>
            <person name="Sorokin D.Y."/>
            <person name="Elcheninov A.G."/>
            <person name="Khizhniak T.V."/>
            <person name="Koenen M."/>
            <person name="Bale N.J."/>
            <person name="Damste J.S.S."/>
            <person name="Kublanov I.V."/>
        </authorList>
    </citation>
    <scope>NUCLEOTIDE SEQUENCE [LARGE SCALE GENOMIC DNA]</scope>
    <source>
        <strain evidence="5 6">AArc-St1-1</strain>
    </source>
</reference>
<dbReference type="Pfam" id="PF11799">
    <property type="entry name" value="IMS_C"/>
    <property type="match status" value="1"/>
</dbReference>
<dbReference type="InterPro" id="IPR043502">
    <property type="entry name" value="DNA/RNA_pol_sf"/>
</dbReference>
<organism evidence="5 6">
    <name type="scientific">Natranaeroarchaeum aerophilus</name>
    <dbReference type="NCBI Taxonomy" id="2917711"/>
    <lineage>
        <taxon>Archaea</taxon>
        <taxon>Methanobacteriati</taxon>
        <taxon>Methanobacteriota</taxon>
        <taxon>Stenosarchaea group</taxon>
        <taxon>Halobacteria</taxon>
        <taxon>Halobacteriales</taxon>
        <taxon>Natronoarchaeaceae</taxon>
        <taxon>Natranaeroarchaeum</taxon>
    </lineage>
</organism>
<feature type="region of interest" description="Disordered" evidence="3">
    <location>
        <begin position="372"/>
        <end position="422"/>
    </location>
</feature>
<dbReference type="GO" id="GO:0006261">
    <property type="term" value="P:DNA-templated DNA replication"/>
    <property type="evidence" value="ECO:0007669"/>
    <property type="project" value="UniProtKB-UniRule"/>
</dbReference>
<feature type="active site" evidence="2">
    <location>
        <position position="135"/>
    </location>
</feature>
<sequence length="422" mass="45713">MPSGDATLPGVDDERPDQIVLHVDMDCFYAACERLREPQLRGEPLVVGMGYEPGDDIGAVATASYEAREYGVESAMAISEALDRLPRLDEDAADPDESAGYYRPVDLDFYQSVAAEVKAILHDCADTVREVSIDEAYLDVTDRTGWEVAEGFGRHVKNRIEREVGVVASVGVAPTLSAAKVASDYDKPDGLVVIEPGEVAEFFAPLSVEEVHGVGPVTARTLRELGIETAGDLAAADPHELVDRFGDRGRELYDRARGADTREVTPTGDPKSLSRESAFADAVEDPERKREQVRALAEAVATRAQSKGALYRTIGVKAVTPPYDVNTRERSLPGPIDDADLIEEIALELIAEFDDDRVRKVGVRVSNLEFPSGEQARLGGWDQDTEGDDSEAAGRQAESTTDDPDRSALADDRSGQSSLTDF</sequence>
<dbReference type="InterPro" id="IPR017961">
    <property type="entry name" value="DNA_pol_Y-fam_little_finger"/>
</dbReference>
<feature type="compositionally biased region" description="Basic and acidic residues" evidence="3">
    <location>
        <begin position="403"/>
        <end position="414"/>
    </location>
</feature>
<dbReference type="EC" id="2.7.7.7" evidence="2"/>
<gene>
    <name evidence="5" type="primary">dinB</name>
    <name evidence="2" type="synonym">dbh</name>
    <name evidence="5" type="ORF">AArcSt11_06510</name>
</gene>
<feature type="binding site" evidence="2">
    <location>
        <position position="134"/>
    </location>
    <ligand>
        <name>Mg(2+)</name>
        <dbReference type="ChEBI" id="CHEBI:18420"/>
    </ligand>
</feature>
<dbReference type="Proteomes" id="UP001202674">
    <property type="component" value="Unassembled WGS sequence"/>
</dbReference>
<keyword evidence="2" id="KW-0515">Mutator protein</keyword>
<dbReference type="GO" id="GO:0003684">
    <property type="term" value="F:damaged DNA binding"/>
    <property type="evidence" value="ECO:0007669"/>
    <property type="project" value="InterPro"/>
</dbReference>
<dbReference type="SUPFAM" id="SSF100879">
    <property type="entry name" value="Lesion bypass DNA polymerase (Y-family), little finger domain"/>
    <property type="match status" value="1"/>
</dbReference>
<comment type="catalytic activity">
    <reaction evidence="2">
        <text>DNA(n) + a 2'-deoxyribonucleoside 5'-triphosphate = DNA(n+1) + diphosphate</text>
        <dbReference type="Rhea" id="RHEA:22508"/>
        <dbReference type="Rhea" id="RHEA-COMP:17339"/>
        <dbReference type="Rhea" id="RHEA-COMP:17340"/>
        <dbReference type="ChEBI" id="CHEBI:33019"/>
        <dbReference type="ChEBI" id="CHEBI:61560"/>
        <dbReference type="ChEBI" id="CHEBI:173112"/>
        <dbReference type="EC" id="2.7.7.7"/>
    </reaction>
</comment>
<dbReference type="CDD" id="cd03586">
    <property type="entry name" value="PolY_Pol_IV_kappa"/>
    <property type="match status" value="1"/>
</dbReference>
<evidence type="ECO:0000313" key="6">
    <source>
        <dbReference type="Proteomes" id="UP001202674"/>
    </source>
</evidence>
<protein>
    <recommendedName>
        <fullName evidence="2">DNA polymerase IV</fullName>
        <shortName evidence="2">Pol IV</shortName>
        <ecNumber evidence="2">2.7.7.7</ecNumber>
    </recommendedName>
</protein>
<evidence type="ECO:0000256" key="1">
    <source>
        <dbReference type="ARBA" id="ARBA00010945"/>
    </source>
</evidence>
<feature type="site" description="Substrate discrimination" evidence="2">
    <location>
        <position position="29"/>
    </location>
</feature>
<evidence type="ECO:0000256" key="2">
    <source>
        <dbReference type="HAMAP-Rule" id="MF_01113"/>
    </source>
</evidence>
<evidence type="ECO:0000256" key="3">
    <source>
        <dbReference type="SAM" id="MobiDB-lite"/>
    </source>
</evidence>
<feature type="binding site" evidence="2">
    <location>
        <position position="24"/>
    </location>
    <ligand>
        <name>Mg(2+)</name>
        <dbReference type="ChEBI" id="CHEBI:18420"/>
    </ligand>
</feature>
<name>A0AAE3FRJ3_9EURY</name>
<feature type="domain" description="UmuC" evidence="4">
    <location>
        <begin position="20"/>
        <end position="215"/>
    </location>
</feature>
<dbReference type="HAMAP" id="MF_01113">
    <property type="entry name" value="DNApol_IV"/>
    <property type="match status" value="1"/>
</dbReference>
<comment type="similarity">
    <text evidence="1 2">Belongs to the DNA polymerase type-Y family.</text>
</comment>
<dbReference type="Gene3D" id="3.30.70.270">
    <property type="match status" value="1"/>
</dbReference>
<dbReference type="InterPro" id="IPR043128">
    <property type="entry name" value="Rev_trsase/Diguanyl_cyclase"/>
</dbReference>